<dbReference type="Gene3D" id="3.40.50.2300">
    <property type="match status" value="2"/>
</dbReference>
<dbReference type="PANTHER" id="PTHR30146:SF151">
    <property type="entry name" value="HTH-TYPE TRANSCRIPTIONAL REPRESSOR CYTR"/>
    <property type="match status" value="1"/>
</dbReference>
<evidence type="ECO:0000256" key="2">
    <source>
        <dbReference type="ARBA" id="ARBA00023015"/>
    </source>
</evidence>
<evidence type="ECO:0000313" key="9">
    <source>
        <dbReference type="Proteomes" id="UP000325933"/>
    </source>
</evidence>
<keyword evidence="1" id="KW-0678">Repressor</keyword>
<feature type="domain" description="HTH lacI-type" evidence="6">
    <location>
        <begin position="9"/>
        <end position="63"/>
    </location>
</feature>
<dbReference type="AlphaFoldDB" id="A0A5J5IE58"/>
<evidence type="ECO:0000313" key="7">
    <source>
        <dbReference type="EMBL" id="KAA9021422.1"/>
    </source>
</evidence>
<dbReference type="Proteomes" id="UP000325933">
    <property type="component" value="Unassembled WGS sequence"/>
</dbReference>
<reference evidence="9 10" key="1">
    <citation type="submission" date="2019-09" db="EMBL/GenBank/DDBJ databases">
        <authorList>
            <person name="Feng G."/>
        </authorList>
    </citation>
    <scope>NUCLEOTIDE SEQUENCE [LARGE SCALE GENOMIC DNA]</scope>
    <source>
        <strain evidence="8 9">KACC 19283</strain>
        <strain evidence="7 10">KACC 19284</strain>
    </source>
</reference>
<name>A0A5J5IE58_9SPHN</name>
<evidence type="ECO:0000256" key="3">
    <source>
        <dbReference type="ARBA" id="ARBA00023125"/>
    </source>
</evidence>
<dbReference type="Proteomes" id="UP000326364">
    <property type="component" value="Unassembled WGS sequence"/>
</dbReference>
<dbReference type="InterPro" id="IPR010982">
    <property type="entry name" value="Lambda_DNA-bd_dom_sf"/>
</dbReference>
<feature type="region of interest" description="Disordered" evidence="5">
    <location>
        <begin position="320"/>
        <end position="352"/>
    </location>
</feature>
<keyword evidence="4" id="KW-0804">Transcription</keyword>
<dbReference type="SUPFAM" id="SSF47413">
    <property type="entry name" value="lambda repressor-like DNA-binding domains"/>
    <property type="match status" value="1"/>
</dbReference>
<evidence type="ECO:0000256" key="5">
    <source>
        <dbReference type="SAM" id="MobiDB-lite"/>
    </source>
</evidence>
<dbReference type="SMART" id="SM00354">
    <property type="entry name" value="HTH_LACI"/>
    <property type="match status" value="1"/>
</dbReference>
<dbReference type="EMBL" id="VYQA01000001">
    <property type="protein sequence ID" value="KAA9033784.1"/>
    <property type="molecule type" value="Genomic_DNA"/>
</dbReference>
<evidence type="ECO:0000259" key="6">
    <source>
        <dbReference type="PROSITE" id="PS50932"/>
    </source>
</evidence>
<dbReference type="InterPro" id="IPR000843">
    <property type="entry name" value="HTH_LacI"/>
</dbReference>
<dbReference type="Pfam" id="PF13377">
    <property type="entry name" value="Peripla_BP_3"/>
    <property type="match status" value="1"/>
</dbReference>
<dbReference type="CDD" id="cd01392">
    <property type="entry name" value="HTH_LacI"/>
    <property type="match status" value="1"/>
</dbReference>
<gene>
    <name evidence="8" type="ORF">F4U95_01625</name>
    <name evidence="7" type="ORF">F4U96_01625</name>
</gene>
<dbReference type="PROSITE" id="PS50932">
    <property type="entry name" value="HTH_LACI_2"/>
    <property type="match status" value="1"/>
</dbReference>
<comment type="caution">
    <text evidence="8">The sequence shown here is derived from an EMBL/GenBank/DDBJ whole genome shotgun (WGS) entry which is preliminary data.</text>
</comment>
<keyword evidence="10" id="KW-1185">Reference proteome</keyword>
<dbReference type="SUPFAM" id="SSF53822">
    <property type="entry name" value="Periplasmic binding protein-like I"/>
    <property type="match status" value="1"/>
</dbReference>
<dbReference type="Gene3D" id="1.10.260.40">
    <property type="entry name" value="lambda repressor-like DNA-binding domains"/>
    <property type="match status" value="1"/>
</dbReference>
<evidence type="ECO:0000256" key="1">
    <source>
        <dbReference type="ARBA" id="ARBA00022491"/>
    </source>
</evidence>
<protein>
    <submittedName>
        <fullName evidence="8">LacI family transcriptional regulator</fullName>
    </submittedName>
</protein>
<dbReference type="PANTHER" id="PTHR30146">
    <property type="entry name" value="LACI-RELATED TRANSCRIPTIONAL REPRESSOR"/>
    <property type="match status" value="1"/>
</dbReference>
<accession>A0A5J5IE58</accession>
<evidence type="ECO:0000313" key="10">
    <source>
        <dbReference type="Proteomes" id="UP000326364"/>
    </source>
</evidence>
<dbReference type="EMBL" id="VYQB01000001">
    <property type="protein sequence ID" value="KAA9021422.1"/>
    <property type="molecule type" value="Genomic_DNA"/>
</dbReference>
<dbReference type="Pfam" id="PF00356">
    <property type="entry name" value="LacI"/>
    <property type="match status" value="1"/>
</dbReference>
<proteinExistence type="predicted"/>
<keyword evidence="3" id="KW-0238">DNA-binding</keyword>
<feature type="compositionally biased region" description="Basic and acidic residues" evidence="5">
    <location>
        <begin position="335"/>
        <end position="352"/>
    </location>
</feature>
<organism evidence="8 9">
    <name type="scientific">Sphingobium limneticum</name>
    <dbReference type="NCBI Taxonomy" id="1007511"/>
    <lineage>
        <taxon>Bacteria</taxon>
        <taxon>Pseudomonadati</taxon>
        <taxon>Pseudomonadota</taxon>
        <taxon>Alphaproteobacteria</taxon>
        <taxon>Sphingomonadales</taxon>
        <taxon>Sphingomonadaceae</taxon>
        <taxon>Sphingobium</taxon>
    </lineage>
</organism>
<evidence type="ECO:0000313" key="8">
    <source>
        <dbReference type="EMBL" id="KAA9033784.1"/>
    </source>
</evidence>
<evidence type="ECO:0000256" key="4">
    <source>
        <dbReference type="ARBA" id="ARBA00023163"/>
    </source>
</evidence>
<keyword evidence="2" id="KW-0805">Transcription regulation</keyword>
<dbReference type="InterPro" id="IPR028082">
    <property type="entry name" value="Peripla_BP_I"/>
</dbReference>
<dbReference type="CDD" id="cd06267">
    <property type="entry name" value="PBP1_LacI_sugar_binding-like"/>
    <property type="match status" value="1"/>
</dbReference>
<dbReference type="GO" id="GO:0000976">
    <property type="term" value="F:transcription cis-regulatory region binding"/>
    <property type="evidence" value="ECO:0007669"/>
    <property type="project" value="TreeGrafter"/>
</dbReference>
<sequence>MNDKAFAQATIRDVAREAGASVASVSRVFNRLPNVRPELKARVEAAARKLNYVPHAGARNLSLARTGVIGVVLPDLHGEFFSEILRGMEREAAMRGRHLLLSNMHMGLGDGIEALRNMRGRVDGLIVMAPHIDPDLLFAHLPASIPAILLNGPENRQGRPELRIDNAAGARTMVEHLVATGRRAIVHIAGSQGNIEAAERARGYSEAMISAGLDPVILPGNFDEESGHLAVRHLQMQRTDVDAIFAANDMMAIGALVALRDMGIDVPGQIAVAGFDNIPLARLISPGLTTMAVDIADLGARAVNRLSAVIDGENVPQTELRHPSLIVRNSTNKQQRNDRPEGNGDKTGEQMP</sequence>
<dbReference type="InterPro" id="IPR046335">
    <property type="entry name" value="LacI/GalR-like_sensor"/>
</dbReference>
<dbReference type="GO" id="GO:0003700">
    <property type="term" value="F:DNA-binding transcription factor activity"/>
    <property type="evidence" value="ECO:0007669"/>
    <property type="project" value="TreeGrafter"/>
</dbReference>
<dbReference type="RefSeq" id="WP_120253248.1">
    <property type="nucleotide sequence ID" value="NZ_VYPZ01000001.1"/>
</dbReference>